<dbReference type="Proteomes" id="UP000309997">
    <property type="component" value="Unassembled WGS sequence"/>
</dbReference>
<name>A0ACC4CY00_POPAL</name>
<comment type="caution">
    <text evidence="1">The sequence shown here is derived from an EMBL/GenBank/DDBJ whole genome shotgun (WGS) entry which is preliminary data.</text>
</comment>
<accession>A0ACC4CY00</accession>
<organism evidence="1 2">
    <name type="scientific">Populus alba</name>
    <name type="common">White poplar</name>
    <dbReference type="NCBI Taxonomy" id="43335"/>
    <lineage>
        <taxon>Eukaryota</taxon>
        <taxon>Viridiplantae</taxon>
        <taxon>Streptophyta</taxon>
        <taxon>Embryophyta</taxon>
        <taxon>Tracheophyta</taxon>
        <taxon>Spermatophyta</taxon>
        <taxon>Magnoliopsida</taxon>
        <taxon>eudicotyledons</taxon>
        <taxon>Gunneridae</taxon>
        <taxon>Pentapetalae</taxon>
        <taxon>rosids</taxon>
        <taxon>fabids</taxon>
        <taxon>Malpighiales</taxon>
        <taxon>Salicaceae</taxon>
        <taxon>Saliceae</taxon>
        <taxon>Populus</taxon>
    </lineage>
</organism>
<evidence type="ECO:0000313" key="2">
    <source>
        <dbReference type="Proteomes" id="UP000309997"/>
    </source>
</evidence>
<sequence>MYCHVLAISGFLSNDMAALTMKGEEQNTTTDHGTSSKKRKLTMISGSSYIPMEKHGTLQGDDAHFICAEKETVGVADGVGGWSKHGIDAGEYARQLMRNAEYAVVNGEPESKVDPRKVLDAAYSKTKVKGSSTACILTLDQDEVTTIPVEAGDVIVAGTDGLFDNLYPRQIEELVRPMIEGGSDPQDVAWAVAGQAYCTSMDREAFTPFTEGSLEAGKSSVGGKEDDITVIVSCIVDDSVHSAASSSCFALSAKYKWAMPGTRGLSAVRRTPKQQSGGGSMLSSVISRCILFPDVETDVGDTQELVAVADDPTPPAIEMPPWLFI</sequence>
<dbReference type="EMBL" id="RCHU02000001">
    <property type="protein sequence ID" value="KAL3609775.1"/>
    <property type="molecule type" value="Genomic_DNA"/>
</dbReference>
<protein>
    <submittedName>
        <fullName evidence="1">Uncharacterized protein</fullName>
    </submittedName>
</protein>
<proteinExistence type="predicted"/>
<reference evidence="1 2" key="1">
    <citation type="journal article" date="2024" name="Plant Biotechnol. J.">
        <title>Genome and CRISPR/Cas9 system of a widespread forest tree (Populus alba) in the world.</title>
        <authorList>
            <person name="Liu Y.J."/>
            <person name="Jiang P.F."/>
            <person name="Han X.M."/>
            <person name="Li X.Y."/>
            <person name="Wang H.M."/>
            <person name="Wang Y.J."/>
            <person name="Wang X.X."/>
            <person name="Zeng Q.Y."/>
        </authorList>
    </citation>
    <scope>NUCLEOTIDE SEQUENCE [LARGE SCALE GENOMIC DNA]</scope>
    <source>
        <strain evidence="2">cv. PAL-ZL1</strain>
    </source>
</reference>
<evidence type="ECO:0000313" key="1">
    <source>
        <dbReference type="EMBL" id="KAL3609775.1"/>
    </source>
</evidence>
<gene>
    <name evidence="1" type="ORF">D5086_000795</name>
</gene>
<keyword evidence="2" id="KW-1185">Reference proteome</keyword>